<keyword evidence="2" id="KW-0238">DNA-binding</keyword>
<dbReference type="PROSITE" id="PS50949">
    <property type="entry name" value="HTH_GNTR"/>
    <property type="match status" value="1"/>
</dbReference>
<feature type="domain" description="HTH gntR-type" evidence="4">
    <location>
        <begin position="9"/>
        <end position="76"/>
    </location>
</feature>
<dbReference type="InterPro" id="IPR036388">
    <property type="entry name" value="WH-like_DNA-bd_sf"/>
</dbReference>
<dbReference type="Gene3D" id="1.20.120.530">
    <property type="entry name" value="GntR ligand-binding domain-like"/>
    <property type="match status" value="1"/>
</dbReference>
<dbReference type="SMART" id="SM00895">
    <property type="entry name" value="FCD"/>
    <property type="match status" value="1"/>
</dbReference>
<sequence length="231" mass="25515">MSGVSSARQQEVQRIVDALSVAIAQHRLKPGVRLVESQIVEALSANRNHVQAALQRLALQKIVTIAPNRGARVARPQAREAREVFIARRAIEGAMIAAITPEKLACHQAEIDAHMQAEKRAIAGEDRRDIVRELSQFHLLLARISDNQVLIEMLENLMVRSSLIVALYQRNDSPACQCQEHSAVINALKAGEVAKAQAMMNEHLLQLEHQLDLEDTPLNALSLRDALLSSS</sequence>
<protein>
    <submittedName>
        <fullName evidence="5">GntR family transcriptional regulator</fullName>
    </submittedName>
</protein>
<dbReference type="Pfam" id="PF00392">
    <property type="entry name" value="GntR"/>
    <property type="match status" value="1"/>
</dbReference>
<keyword evidence="3" id="KW-0804">Transcription</keyword>
<comment type="caution">
    <text evidence="5">The sequence shown here is derived from an EMBL/GenBank/DDBJ whole genome shotgun (WGS) entry which is preliminary data.</text>
</comment>
<dbReference type="SUPFAM" id="SSF46785">
    <property type="entry name" value="Winged helix' DNA-binding domain"/>
    <property type="match status" value="1"/>
</dbReference>
<dbReference type="Pfam" id="PF07729">
    <property type="entry name" value="FCD"/>
    <property type="match status" value="1"/>
</dbReference>
<reference evidence="5 6" key="1">
    <citation type="submission" date="2024-02" db="EMBL/GenBank/DDBJ databases">
        <title>First report Erwinia aphidicola in onion in Chile.</title>
        <authorList>
            <person name="Valenzuela M."/>
            <person name="Pena M."/>
            <person name="Dutta B."/>
        </authorList>
    </citation>
    <scope>NUCLEOTIDE SEQUENCE [LARGE SCALE GENOMIC DNA]</scope>
    <source>
        <strain evidence="5 6">QCJ3A</strain>
    </source>
</reference>
<name>A0ABU8DFI6_ERWAP</name>
<dbReference type="PANTHER" id="PTHR43537">
    <property type="entry name" value="TRANSCRIPTIONAL REGULATOR, GNTR FAMILY"/>
    <property type="match status" value="1"/>
</dbReference>
<dbReference type="InterPro" id="IPR036390">
    <property type="entry name" value="WH_DNA-bd_sf"/>
</dbReference>
<evidence type="ECO:0000313" key="6">
    <source>
        <dbReference type="Proteomes" id="UP001306592"/>
    </source>
</evidence>
<dbReference type="Gene3D" id="1.10.10.10">
    <property type="entry name" value="Winged helix-like DNA-binding domain superfamily/Winged helix DNA-binding domain"/>
    <property type="match status" value="1"/>
</dbReference>
<dbReference type="InterPro" id="IPR011711">
    <property type="entry name" value="GntR_C"/>
</dbReference>
<dbReference type="PANTHER" id="PTHR43537:SF53">
    <property type="entry name" value="HTH-TYPE TRANSCRIPTIONAL REPRESSOR NANR"/>
    <property type="match status" value="1"/>
</dbReference>
<gene>
    <name evidence="5" type="ORF">V8N49_11510</name>
</gene>
<keyword evidence="6" id="KW-1185">Reference proteome</keyword>
<dbReference type="RefSeq" id="WP_336203164.1">
    <property type="nucleotide sequence ID" value="NZ_JBANEI010000006.1"/>
</dbReference>
<dbReference type="InterPro" id="IPR000524">
    <property type="entry name" value="Tscrpt_reg_HTH_GntR"/>
</dbReference>
<accession>A0ABU8DFI6</accession>
<proteinExistence type="predicted"/>
<dbReference type="SMART" id="SM00345">
    <property type="entry name" value="HTH_GNTR"/>
    <property type="match status" value="1"/>
</dbReference>
<dbReference type="InterPro" id="IPR008920">
    <property type="entry name" value="TF_FadR/GntR_C"/>
</dbReference>
<organism evidence="5 6">
    <name type="scientific">Erwinia aphidicola</name>
    <dbReference type="NCBI Taxonomy" id="68334"/>
    <lineage>
        <taxon>Bacteria</taxon>
        <taxon>Pseudomonadati</taxon>
        <taxon>Pseudomonadota</taxon>
        <taxon>Gammaproteobacteria</taxon>
        <taxon>Enterobacterales</taxon>
        <taxon>Erwiniaceae</taxon>
        <taxon>Erwinia</taxon>
    </lineage>
</organism>
<evidence type="ECO:0000259" key="4">
    <source>
        <dbReference type="PROSITE" id="PS50949"/>
    </source>
</evidence>
<evidence type="ECO:0000256" key="2">
    <source>
        <dbReference type="ARBA" id="ARBA00023125"/>
    </source>
</evidence>
<dbReference type="SUPFAM" id="SSF48008">
    <property type="entry name" value="GntR ligand-binding domain-like"/>
    <property type="match status" value="1"/>
</dbReference>
<keyword evidence="1" id="KW-0805">Transcription regulation</keyword>
<evidence type="ECO:0000256" key="1">
    <source>
        <dbReference type="ARBA" id="ARBA00023015"/>
    </source>
</evidence>
<evidence type="ECO:0000256" key="3">
    <source>
        <dbReference type="ARBA" id="ARBA00023163"/>
    </source>
</evidence>
<evidence type="ECO:0000313" key="5">
    <source>
        <dbReference type="EMBL" id="MEI2682287.1"/>
    </source>
</evidence>
<dbReference type="Proteomes" id="UP001306592">
    <property type="component" value="Unassembled WGS sequence"/>
</dbReference>
<dbReference type="EMBL" id="JBANEI010000006">
    <property type="protein sequence ID" value="MEI2682287.1"/>
    <property type="molecule type" value="Genomic_DNA"/>
</dbReference>